<protein>
    <submittedName>
        <fullName evidence="1">Uncharacterized protein</fullName>
    </submittedName>
</protein>
<name>A0A1Y5FC39_9BACT</name>
<sequence>MIILSQIVLFKISLLALFGSWKVLQESNCQSQLHHRRVRAISRSLITNKEQYFYQCQKLTTIKVLKSSILINNKIEIEK</sequence>
<gene>
    <name evidence="1" type="ORF">A9Q84_09270</name>
</gene>
<comment type="caution">
    <text evidence="1">The sequence shown here is derived from an EMBL/GenBank/DDBJ whole genome shotgun (WGS) entry which is preliminary data.</text>
</comment>
<evidence type="ECO:0000313" key="2">
    <source>
        <dbReference type="Proteomes" id="UP000196531"/>
    </source>
</evidence>
<accession>A0A1Y5FC39</accession>
<dbReference type="AlphaFoldDB" id="A0A1Y5FC39"/>
<dbReference type="EMBL" id="MAAO01000006">
    <property type="protein sequence ID" value="OUR96529.1"/>
    <property type="molecule type" value="Genomic_DNA"/>
</dbReference>
<dbReference type="Proteomes" id="UP000196531">
    <property type="component" value="Unassembled WGS sequence"/>
</dbReference>
<proteinExistence type="predicted"/>
<organism evidence="1 2">
    <name type="scientific">Halobacteriovorax marinus</name>
    <dbReference type="NCBI Taxonomy" id="97084"/>
    <lineage>
        <taxon>Bacteria</taxon>
        <taxon>Pseudomonadati</taxon>
        <taxon>Bdellovibrionota</taxon>
        <taxon>Bacteriovoracia</taxon>
        <taxon>Bacteriovoracales</taxon>
        <taxon>Halobacteriovoraceae</taxon>
        <taxon>Halobacteriovorax</taxon>
    </lineage>
</organism>
<reference evidence="2" key="1">
    <citation type="journal article" date="2017" name="Proc. Natl. Acad. Sci. U.S.A.">
        <title>Simulation of Deepwater Horizon oil plume reveals substrate specialization within a complex community of hydrocarbon-degraders.</title>
        <authorList>
            <person name="Hu P."/>
            <person name="Dubinsky E.A."/>
            <person name="Probst A.J."/>
            <person name="Wang J."/>
            <person name="Sieber C.M.K."/>
            <person name="Tom L.M."/>
            <person name="Gardinali P."/>
            <person name="Banfield J.F."/>
            <person name="Atlas R.M."/>
            <person name="Andersen G.L."/>
        </authorList>
    </citation>
    <scope>NUCLEOTIDE SEQUENCE [LARGE SCALE GENOMIC DNA]</scope>
</reference>
<evidence type="ECO:0000313" key="1">
    <source>
        <dbReference type="EMBL" id="OUR96529.1"/>
    </source>
</evidence>